<keyword evidence="2" id="KW-1133">Transmembrane helix</keyword>
<evidence type="ECO:0000259" key="3">
    <source>
        <dbReference type="Pfam" id="PF25276"/>
    </source>
</evidence>
<protein>
    <recommendedName>
        <fullName evidence="3">DUF7870 domain-containing protein</fullName>
    </recommendedName>
</protein>
<keyword evidence="2" id="KW-0472">Membrane</keyword>
<proteinExistence type="predicted"/>
<feature type="region of interest" description="Disordered" evidence="1">
    <location>
        <begin position="1"/>
        <end position="24"/>
    </location>
</feature>
<feature type="region of interest" description="Disordered" evidence="1">
    <location>
        <begin position="543"/>
        <end position="568"/>
    </location>
</feature>
<evidence type="ECO:0000313" key="5">
    <source>
        <dbReference type="Proteomes" id="UP001370490"/>
    </source>
</evidence>
<reference evidence="4 5" key="1">
    <citation type="submission" date="2023-12" db="EMBL/GenBank/DDBJ databases">
        <title>A high-quality genome assembly for Dillenia turbinata (Dilleniales).</title>
        <authorList>
            <person name="Chanderbali A."/>
        </authorList>
    </citation>
    <scope>NUCLEOTIDE SEQUENCE [LARGE SCALE GENOMIC DNA]</scope>
    <source>
        <strain evidence="4">LSX21</strain>
        <tissue evidence="4">Leaf</tissue>
    </source>
</reference>
<gene>
    <name evidence="4" type="ORF">RJ641_000202</name>
</gene>
<organism evidence="4 5">
    <name type="scientific">Dillenia turbinata</name>
    <dbReference type="NCBI Taxonomy" id="194707"/>
    <lineage>
        <taxon>Eukaryota</taxon>
        <taxon>Viridiplantae</taxon>
        <taxon>Streptophyta</taxon>
        <taxon>Embryophyta</taxon>
        <taxon>Tracheophyta</taxon>
        <taxon>Spermatophyta</taxon>
        <taxon>Magnoliopsida</taxon>
        <taxon>eudicotyledons</taxon>
        <taxon>Gunneridae</taxon>
        <taxon>Pentapetalae</taxon>
        <taxon>Dilleniales</taxon>
        <taxon>Dilleniaceae</taxon>
        <taxon>Dillenia</taxon>
    </lineage>
</organism>
<sequence length="568" mass="63125">MDVAHGFRPKSHNHRNKNKGVNGDCIGSNSNNPLVIKLPHFRVLSIVARSLFLGVIVIAFPLFESMVRGPSANVSNFGSGSDSFDLELWDLISHDLADEGLIKKGHKGLVISSTFKNLNPNFKFLTESQIEMLILSDLEFKSSIPDKTFDFAITSRLEALMFVDHVMRIGSIVAFQIDDNSLNGFGEPLNYRIVYLRRFNSTIVAMRKIKMDREKSSSHIKHRLCGLVSVAKRAALQGLESPLLEPPRPAFTLTSSNKYLEETKFLPNLMGDSLESYRRRVFIDFGLEEKSKETLNWFIENYPTRNQVFELYNFAMVMDETLESSQTRVSVWLMNNVAEEDYVVMKAEADLVEKLIKEKDLGVGGRSTTYYVQASSISCYKSPSARHWLHRLHHTQNQLLLSAHFSSFFPCLQTQQKIMAKFNCFILALSIALSFSSLDQGLAARRLLDTAPTAAPSLPTIPALPKQTLPPLPAIPTLPTLPTTQPTLPTPTTLPPLPSLPTVPTLPTIPTTQPTLPNPTTLPPLPSIPTVPTIPTMPKTPTIPPFPTIPTMPTIPFLSPPPSTTTSP</sequence>
<evidence type="ECO:0000256" key="2">
    <source>
        <dbReference type="SAM" id="Phobius"/>
    </source>
</evidence>
<dbReference type="EMBL" id="JBAMMX010000001">
    <property type="protein sequence ID" value="KAK6946729.1"/>
    <property type="molecule type" value="Genomic_DNA"/>
</dbReference>
<feature type="domain" description="DUF7870" evidence="3">
    <location>
        <begin position="236"/>
        <end position="361"/>
    </location>
</feature>
<accession>A0AAN8WBI3</accession>
<evidence type="ECO:0000313" key="4">
    <source>
        <dbReference type="EMBL" id="KAK6946729.1"/>
    </source>
</evidence>
<feature type="compositionally biased region" description="Pro residues" evidence="1">
    <location>
        <begin position="558"/>
        <end position="568"/>
    </location>
</feature>
<evidence type="ECO:0000256" key="1">
    <source>
        <dbReference type="SAM" id="MobiDB-lite"/>
    </source>
</evidence>
<keyword evidence="2" id="KW-0812">Transmembrane</keyword>
<dbReference type="InterPro" id="IPR057192">
    <property type="entry name" value="DUF7870"/>
</dbReference>
<dbReference type="AlphaFoldDB" id="A0AAN8WBI3"/>
<comment type="caution">
    <text evidence="4">The sequence shown here is derived from an EMBL/GenBank/DDBJ whole genome shotgun (WGS) entry which is preliminary data.</text>
</comment>
<dbReference type="PANTHER" id="PTHR33597:SF11">
    <property type="entry name" value="OS07G0620600 PROTEIN"/>
    <property type="match status" value="1"/>
</dbReference>
<feature type="transmembrane region" description="Helical" evidence="2">
    <location>
        <begin position="43"/>
        <end position="63"/>
    </location>
</feature>
<dbReference type="PANTHER" id="PTHR33597">
    <property type="entry name" value="OS02G0760400 PROTEIN"/>
    <property type="match status" value="1"/>
</dbReference>
<keyword evidence="5" id="KW-1185">Reference proteome</keyword>
<dbReference type="Pfam" id="PF25276">
    <property type="entry name" value="DUF7870"/>
    <property type="match status" value="1"/>
</dbReference>
<feature type="compositionally biased region" description="Basic residues" evidence="1">
    <location>
        <begin position="7"/>
        <end position="18"/>
    </location>
</feature>
<name>A0AAN8WBI3_9MAGN</name>
<dbReference type="Proteomes" id="UP001370490">
    <property type="component" value="Unassembled WGS sequence"/>
</dbReference>